<protein>
    <submittedName>
        <fullName evidence="1">Uncharacterized protein</fullName>
    </submittedName>
</protein>
<comment type="caution">
    <text evidence="1">The sequence shown here is derived from an EMBL/GenBank/DDBJ whole genome shotgun (WGS) entry which is preliminary data.</text>
</comment>
<evidence type="ECO:0000313" key="2">
    <source>
        <dbReference type="Proteomes" id="UP000016960"/>
    </source>
</evidence>
<keyword evidence="2" id="KW-1185">Reference proteome</keyword>
<name>U5DN65_9CHRO</name>
<dbReference type="Proteomes" id="UP000016960">
    <property type="component" value="Unassembled WGS sequence"/>
</dbReference>
<evidence type="ECO:0000313" key="1">
    <source>
        <dbReference type="EMBL" id="ERN42064.1"/>
    </source>
</evidence>
<accession>U5DN65</accession>
<organism evidence="1 2">
    <name type="scientific">Rubidibacter lacunae KORDI 51-2</name>
    <dbReference type="NCBI Taxonomy" id="582515"/>
    <lineage>
        <taxon>Bacteria</taxon>
        <taxon>Bacillati</taxon>
        <taxon>Cyanobacteriota</taxon>
        <taxon>Cyanophyceae</taxon>
        <taxon>Oscillatoriophycideae</taxon>
        <taxon>Chroococcales</taxon>
        <taxon>Aphanothecaceae</taxon>
        <taxon>Rubidibacter</taxon>
    </lineage>
</organism>
<sequence>MRLKGESSVGQEAKGFELEEAIAYRRGERYQRIEHLEPEMVGRHSKPSPLRLIAIGP</sequence>
<reference evidence="1 2" key="1">
    <citation type="submission" date="2013-05" db="EMBL/GenBank/DDBJ databases">
        <title>Draft genome sequence of Rubidibacter lacunae KORDI 51-2.</title>
        <authorList>
            <person name="Choi D.H."/>
            <person name="Noh J.H."/>
            <person name="Kwon K.-K."/>
            <person name="Lee J.-H."/>
            <person name="Ryu J.-Y."/>
        </authorList>
    </citation>
    <scope>NUCLEOTIDE SEQUENCE [LARGE SCALE GENOMIC DNA]</scope>
    <source>
        <strain evidence="1 2">KORDI 51-2</strain>
    </source>
</reference>
<dbReference type="EMBL" id="ASSJ01000035">
    <property type="protein sequence ID" value="ERN42064.1"/>
    <property type="molecule type" value="Genomic_DNA"/>
</dbReference>
<dbReference type="AlphaFoldDB" id="U5DN65"/>
<proteinExistence type="predicted"/>
<gene>
    <name evidence="1" type="ORF">KR51_00014000</name>
</gene>
<dbReference type="InParanoid" id="U5DN65"/>